<reference evidence="5 6" key="1">
    <citation type="submission" date="2018-03" db="EMBL/GenBank/DDBJ databases">
        <authorList>
            <person name="Guldener U."/>
        </authorList>
    </citation>
    <scope>NUCLEOTIDE SEQUENCE [LARGE SCALE GENOMIC DNA]</scope>
    <source>
        <strain evidence="5 6">DAOM196992</strain>
    </source>
</reference>
<feature type="compositionally biased region" description="Gly residues" evidence="3">
    <location>
        <begin position="60"/>
        <end position="70"/>
    </location>
</feature>
<dbReference type="GO" id="GO:0005634">
    <property type="term" value="C:nucleus"/>
    <property type="evidence" value="ECO:0007669"/>
    <property type="project" value="TreeGrafter"/>
</dbReference>
<evidence type="ECO:0000259" key="4">
    <source>
        <dbReference type="PROSITE" id="PS50102"/>
    </source>
</evidence>
<dbReference type="OrthoDB" id="5382468at2759"/>
<dbReference type="EMBL" id="OOIP01000032">
    <property type="protein sequence ID" value="SPO41832.1"/>
    <property type="molecule type" value="Genomic_DNA"/>
</dbReference>
<keyword evidence="6" id="KW-1185">Reference proteome</keyword>
<gene>
    <name evidence="5" type="ORF">PSFLO_07314</name>
</gene>
<dbReference type="InterPro" id="IPR051229">
    <property type="entry name" value="ALYREF_mRNA_export"/>
</dbReference>
<sequence length="305" mass="31331">MSSRLLNQSLGQLGQKDRRAAPGGGSSRNSPYNRPDRSSSGSDGAWKHDMFDAHNAAGARGRGPRGGPGSAGASLKPTAKLTIDNLHYEVSDDELRDLFERIGPVVKAFIKYDRSGRSTGQAVVIYESADDAAAAKGEYDGAKAKGQVITITQEMRAERPPRGNASAAAAADGSGGKDLLSRFDLLSRMGGPKPEAPRNAPRGPAADSARSSGGGRASGRPGPQRSVSGGGRQQSTGRSGGREKRKPATQADLDAELEAFMKAPPGAAAAAQPAQQPAAQPAPAPAPNSTAASMHAVPTEDVEMS</sequence>
<dbReference type="Pfam" id="PF13865">
    <property type="entry name" value="FoP_duplication"/>
    <property type="match status" value="1"/>
</dbReference>
<dbReference type="Proteomes" id="UP000323386">
    <property type="component" value="Unassembled WGS sequence"/>
</dbReference>
<feature type="compositionally biased region" description="Low complexity" evidence="3">
    <location>
        <begin position="263"/>
        <end position="279"/>
    </location>
</feature>
<dbReference type="Pfam" id="PF00076">
    <property type="entry name" value="RRM_1"/>
    <property type="match status" value="1"/>
</dbReference>
<dbReference type="InterPro" id="IPR025715">
    <property type="entry name" value="FoP_C"/>
</dbReference>
<feature type="domain" description="RRM" evidence="4">
    <location>
        <begin position="79"/>
        <end position="156"/>
    </location>
</feature>
<evidence type="ECO:0000256" key="2">
    <source>
        <dbReference type="PROSITE-ProRule" id="PRU00176"/>
    </source>
</evidence>
<dbReference type="InterPro" id="IPR000504">
    <property type="entry name" value="RRM_dom"/>
</dbReference>
<evidence type="ECO:0000313" key="6">
    <source>
        <dbReference type="Proteomes" id="UP000323386"/>
    </source>
</evidence>
<dbReference type="GO" id="GO:0003729">
    <property type="term" value="F:mRNA binding"/>
    <property type="evidence" value="ECO:0007669"/>
    <property type="project" value="TreeGrafter"/>
</dbReference>
<feature type="compositionally biased region" description="Low complexity" evidence="3">
    <location>
        <begin position="200"/>
        <end position="211"/>
    </location>
</feature>
<dbReference type="PROSITE" id="PS50102">
    <property type="entry name" value="RRM"/>
    <property type="match status" value="1"/>
</dbReference>
<dbReference type="Gene3D" id="3.30.70.330">
    <property type="match status" value="1"/>
</dbReference>
<dbReference type="PANTHER" id="PTHR19965">
    <property type="entry name" value="RNA AND EXPORT FACTOR BINDING PROTEIN"/>
    <property type="match status" value="1"/>
</dbReference>
<feature type="compositionally biased region" description="Polar residues" evidence="3">
    <location>
        <begin position="27"/>
        <end position="42"/>
    </location>
</feature>
<proteinExistence type="predicted"/>
<feature type="compositionally biased region" description="Low complexity" evidence="3">
    <location>
        <begin position="218"/>
        <end position="237"/>
    </location>
</feature>
<evidence type="ECO:0000256" key="1">
    <source>
        <dbReference type="ARBA" id="ARBA00022884"/>
    </source>
</evidence>
<protein>
    <recommendedName>
        <fullName evidence="4">RRM domain-containing protein</fullName>
    </recommendedName>
</protein>
<dbReference type="InterPro" id="IPR035979">
    <property type="entry name" value="RBD_domain_sf"/>
</dbReference>
<feature type="compositionally biased region" description="Polar residues" evidence="3">
    <location>
        <begin position="1"/>
        <end position="12"/>
    </location>
</feature>
<keyword evidence="1 2" id="KW-0694">RNA-binding</keyword>
<dbReference type="SMART" id="SM00360">
    <property type="entry name" value="RRM"/>
    <property type="match status" value="1"/>
</dbReference>
<dbReference type="PANTHER" id="PTHR19965:SF82">
    <property type="entry name" value="THO COMPLEX SUBUNIT 4"/>
    <property type="match status" value="1"/>
</dbReference>
<evidence type="ECO:0000313" key="5">
    <source>
        <dbReference type="EMBL" id="SPO41832.1"/>
    </source>
</evidence>
<name>A0A5C3FBS0_9BASI</name>
<feature type="compositionally biased region" description="Low complexity" evidence="3">
    <location>
        <begin position="163"/>
        <end position="172"/>
    </location>
</feature>
<dbReference type="SMART" id="SM01218">
    <property type="entry name" value="FoP_duplication"/>
    <property type="match status" value="1"/>
</dbReference>
<feature type="region of interest" description="Disordered" evidence="3">
    <location>
        <begin position="156"/>
        <end position="305"/>
    </location>
</feature>
<organism evidence="5 6">
    <name type="scientific">Pseudozyma flocculosa</name>
    <dbReference type="NCBI Taxonomy" id="84751"/>
    <lineage>
        <taxon>Eukaryota</taxon>
        <taxon>Fungi</taxon>
        <taxon>Dikarya</taxon>
        <taxon>Basidiomycota</taxon>
        <taxon>Ustilaginomycotina</taxon>
        <taxon>Ustilaginomycetes</taxon>
        <taxon>Ustilaginales</taxon>
        <taxon>Ustilaginaceae</taxon>
        <taxon>Pseudozyma</taxon>
    </lineage>
</organism>
<evidence type="ECO:0000256" key="3">
    <source>
        <dbReference type="SAM" id="MobiDB-lite"/>
    </source>
</evidence>
<dbReference type="CDD" id="cd12418">
    <property type="entry name" value="RRM_Aly_REF_like"/>
    <property type="match status" value="1"/>
</dbReference>
<feature type="region of interest" description="Disordered" evidence="3">
    <location>
        <begin position="1"/>
        <end position="76"/>
    </location>
</feature>
<dbReference type="InterPro" id="IPR012677">
    <property type="entry name" value="Nucleotide-bd_a/b_plait_sf"/>
</dbReference>
<dbReference type="AlphaFoldDB" id="A0A5C3FBS0"/>
<dbReference type="SUPFAM" id="SSF54928">
    <property type="entry name" value="RNA-binding domain, RBD"/>
    <property type="match status" value="1"/>
</dbReference>
<accession>A0A5C3FBS0</accession>